<feature type="domain" description="WAP" evidence="3">
    <location>
        <begin position="66"/>
        <end position="113"/>
    </location>
</feature>
<dbReference type="SMART" id="SM00217">
    <property type="entry name" value="WAP"/>
    <property type="match status" value="3"/>
</dbReference>
<dbReference type="PROSITE" id="PS51390">
    <property type="entry name" value="WAP"/>
    <property type="match status" value="2"/>
</dbReference>
<dbReference type="PROSITE" id="PS50279">
    <property type="entry name" value="BPTI_KUNITZ_2"/>
    <property type="match status" value="1"/>
</dbReference>
<dbReference type="InterPro" id="IPR036880">
    <property type="entry name" value="Kunitz_BPTI_sf"/>
</dbReference>
<dbReference type="AlphaFoldDB" id="A0AAX6PSG4"/>
<dbReference type="GeneID" id="101705220"/>
<dbReference type="SMART" id="SM00131">
    <property type="entry name" value="KU"/>
    <property type="match status" value="1"/>
</dbReference>
<dbReference type="GO" id="GO:0004867">
    <property type="term" value="F:serine-type endopeptidase inhibitor activity"/>
    <property type="evidence" value="ECO:0007669"/>
    <property type="project" value="InterPro"/>
</dbReference>
<dbReference type="InterPro" id="IPR002223">
    <property type="entry name" value="Kunitz_BPTI"/>
</dbReference>
<keyword evidence="4" id="KW-1185">Reference proteome</keyword>
<dbReference type="PROSITE" id="PS00280">
    <property type="entry name" value="BPTI_KUNITZ_1"/>
    <property type="match status" value="1"/>
</dbReference>
<dbReference type="SUPFAM" id="SSF57362">
    <property type="entry name" value="BPTI-like"/>
    <property type="match status" value="1"/>
</dbReference>
<dbReference type="CDD" id="cd00109">
    <property type="entry name" value="Kunitz-type"/>
    <property type="match status" value="1"/>
</dbReference>
<dbReference type="SUPFAM" id="SSF57256">
    <property type="entry name" value="Elafin-like"/>
    <property type="match status" value="3"/>
</dbReference>
<feature type="domain" description="WAP" evidence="3">
    <location>
        <begin position="169"/>
        <end position="216"/>
    </location>
</feature>
<dbReference type="Gene3D" id="4.10.75.10">
    <property type="entry name" value="Elafin-like"/>
    <property type="match status" value="3"/>
</dbReference>
<evidence type="ECO:0000313" key="4">
    <source>
        <dbReference type="Proteomes" id="UP000694906"/>
    </source>
</evidence>
<dbReference type="PANTHER" id="PTHR47769">
    <property type="entry name" value="WAP FOUR-DISULFIDE CORE DOMAIN PROTEIN 8"/>
    <property type="match status" value="1"/>
</dbReference>
<dbReference type="RefSeq" id="XP_004858303.1">
    <property type="nucleotide sequence ID" value="XM_004858246.1"/>
</dbReference>
<dbReference type="GO" id="GO:0005576">
    <property type="term" value="C:extracellular region"/>
    <property type="evidence" value="ECO:0007669"/>
    <property type="project" value="InterPro"/>
</dbReference>
<dbReference type="Pfam" id="PF00014">
    <property type="entry name" value="Kunitz_BPTI"/>
    <property type="match status" value="1"/>
</dbReference>
<name>A0AAX6PSG4_HETGA</name>
<proteinExistence type="predicted"/>
<evidence type="ECO:0000259" key="3">
    <source>
        <dbReference type="PROSITE" id="PS51390"/>
    </source>
</evidence>
<dbReference type="CTD" id="90199"/>
<dbReference type="KEGG" id="hgl:101705220"/>
<dbReference type="PRINTS" id="PR00003">
    <property type="entry name" value="4DISULPHCORE"/>
</dbReference>
<keyword evidence="1" id="KW-1015">Disulfide bond</keyword>
<organism evidence="4 5">
    <name type="scientific">Heterocephalus glaber</name>
    <name type="common">Naked mole rat</name>
    <dbReference type="NCBI Taxonomy" id="10181"/>
    <lineage>
        <taxon>Eukaryota</taxon>
        <taxon>Metazoa</taxon>
        <taxon>Chordata</taxon>
        <taxon>Craniata</taxon>
        <taxon>Vertebrata</taxon>
        <taxon>Euteleostomi</taxon>
        <taxon>Mammalia</taxon>
        <taxon>Eutheria</taxon>
        <taxon>Euarchontoglires</taxon>
        <taxon>Glires</taxon>
        <taxon>Rodentia</taxon>
        <taxon>Hystricomorpha</taxon>
        <taxon>Bathyergidae</taxon>
        <taxon>Heterocephalus</taxon>
    </lineage>
</organism>
<protein>
    <submittedName>
        <fullName evidence="5">WAP four-disulfide core domain protein 8</fullName>
    </submittedName>
</protein>
<dbReference type="Gene3D" id="4.10.410.10">
    <property type="entry name" value="Pancreatic trypsin inhibitor Kunitz domain"/>
    <property type="match status" value="1"/>
</dbReference>
<sequence length="263" mass="29612">MSCVAPGQGTKDDAAGKQAPLLCRLSSSLGWHLPLHCPTFSWRNITLLMLLSLSLEQTSASYAKKIKKKPGVCPKERLIHSTKLLDLCKMDSDCQDSLKCCLFGCRKRCMDPYEEPCMLPLKTGNCQENLNRWYFDFKQYQCKPFIYSGCQGNVNNFLDRYECQDACMLIVKEGQCPLFPYDARTECPASCKSDIDCLEKEKCCESSCGFVCAKAWTVKAGFCPAKRVSCDYVNKPLCLNDADCPLKEKCCPFCGLKCIHPRN</sequence>
<evidence type="ECO:0000313" key="5">
    <source>
        <dbReference type="RefSeq" id="XP_004858303.1"/>
    </source>
</evidence>
<dbReference type="InterPro" id="IPR036645">
    <property type="entry name" value="Elafin-like_sf"/>
</dbReference>
<gene>
    <name evidence="5" type="primary">Wfdc8</name>
</gene>
<evidence type="ECO:0000256" key="1">
    <source>
        <dbReference type="ARBA" id="ARBA00023157"/>
    </source>
</evidence>
<dbReference type="Proteomes" id="UP000694906">
    <property type="component" value="Unplaced"/>
</dbReference>
<feature type="domain" description="BPTI/Kunitz inhibitor" evidence="2">
    <location>
        <begin position="117"/>
        <end position="167"/>
    </location>
</feature>
<dbReference type="PANTHER" id="PTHR47769:SF1">
    <property type="entry name" value="WAP FOUR-DISULFIDE CORE DOMAIN PROTEIN 8"/>
    <property type="match status" value="1"/>
</dbReference>
<accession>A0AAX6PSG4</accession>
<reference evidence="5" key="1">
    <citation type="submission" date="2025-08" db="UniProtKB">
        <authorList>
            <consortium name="RefSeq"/>
        </authorList>
    </citation>
    <scope>IDENTIFICATION</scope>
</reference>
<dbReference type="InterPro" id="IPR020901">
    <property type="entry name" value="Prtase_inh_Kunz-CS"/>
</dbReference>
<dbReference type="Pfam" id="PF00095">
    <property type="entry name" value="WAP"/>
    <property type="match status" value="3"/>
</dbReference>
<evidence type="ECO:0000259" key="2">
    <source>
        <dbReference type="PROSITE" id="PS50279"/>
    </source>
</evidence>
<dbReference type="InterPro" id="IPR008197">
    <property type="entry name" value="WAP_dom"/>
</dbReference>
<dbReference type="PRINTS" id="PR00759">
    <property type="entry name" value="BASICPTASE"/>
</dbReference>